<dbReference type="InterPro" id="IPR051339">
    <property type="entry name" value="DnaJ_subfamily_B"/>
</dbReference>
<dbReference type="GO" id="GO:0006457">
    <property type="term" value="P:protein folding"/>
    <property type="evidence" value="ECO:0007669"/>
    <property type="project" value="InterPro"/>
</dbReference>
<dbReference type="FunFam" id="2.60.260.20:FF:000002">
    <property type="entry name" value="Dnaj homolog subfamily b member"/>
    <property type="match status" value="1"/>
</dbReference>
<dbReference type="InterPro" id="IPR001623">
    <property type="entry name" value="DnaJ_domain"/>
</dbReference>
<evidence type="ECO:0000313" key="3">
    <source>
        <dbReference type="EMBL" id="CAG9797646.1"/>
    </source>
</evidence>
<name>A0A9N9WLN8_9DIPT</name>
<dbReference type="Gene3D" id="2.60.260.20">
    <property type="entry name" value="Urease metallochaperone UreE, N-terminal domain"/>
    <property type="match status" value="2"/>
</dbReference>
<reference evidence="3" key="1">
    <citation type="submission" date="2022-01" db="EMBL/GenBank/DDBJ databases">
        <authorList>
            <person name="King R."/>
        </authorList>
    </citation>
    <scope>NUCLEOTIDE SEQUENCE</scope>
</reference>
<dbReference type="InterPro" id="IPR008971">
    <property type="entry name" value="HSP40/DnaJ_pept-bd"/>
</dbReference>
<dbReference type="Pfam" id="PF01556">
    <property type="entry name" value="DnaJ_C"/>
    <property type="match status" value="1"/>
</dbReference>
<dbReference type="SUPFAM" id="SSF46565">
    <property type="entry name" value="Chaperone J-domain"/>
    <property type="match status" value="1"/>
</dbReference>
<evidence type="ECO:0000259" key="2">
    <source>
        <dbReference type="PROSITE" id="PS50076"/>
    </source>
</evidence>
<dbReference type="SUPFAM" id="SSF49493">
    <property type="entry name" value="HSP40/DnaJ peptide-binding domain"/>
    <property type="match status" value="2"/>
</dbReference>
<keyword evidence="1" id="KW-0143">Chaperone</keyword>
<dbReference type="Pfam" id="PF00226">
    <property type="entry name" value="DnaJ"/>
    <property type="match status" value="1"/>
</dbReference>
<dbReference type="FunFam" id="1.10.287.110:FF:000033">
    <property type="entry name" value="dnaJ homolog subfamily B member 13"/>
    <property type="match status" value="1"/>
</dbReference>
<dbReference type="EMBL" id="OU895877">
    <property type="protein sequence ID" value="CAG9797646.1"/>
    <property type="molecule type" value="Genomic_DNA"/>
</dbReference>
<proteinExistence type="predicted"/>
<dbReference type="SMART" id="SM00271">
    <property type="entry name" value="DnaJ"/>
    <property type="match status" value="1"/>
</dbReference>
<sequence length="353" mass="40064">MKMGKDYYKTLGIQKGATDDDIKKAYRKLALKYHPDKNKSPGAEEKFKEIAEAYEVLSDKKKRDVYDRYGEDGLKGNRSNGTTNNNSSFTYEFHGDPRATFEAFFGSSNPFSSFFEHDDIFNHHNNLFSSMGGLDDDFFSSPFGLGRSPGLGTAFRSHSFNVHTPLKKEKIQDPPVEHDLYVTLEEIYHGCVKKMKISRRVLEQDGTPRKEDKYVSISVKPGWKSGTKVTFQKEGDQTKGRIPADIVFIIRDKPHPLFKREGGDLRYTARLTLKQSLCGVIFEVPTMTGEKLRISTKHEIIKPNTVKRIQGYGLPLPRDPTRKGDLLVAFDIKFPSTLTPTEKELLADLLPDV</sequence>
<dbReference type="CDD" id="cd06257">
    <property type="entry name" value="DnaJ"/>
    <property type="match status" value="1"/>
</dbReference>
<dbReference type="GO" id="GO:0005829">
    <property type="term" value="C:cytosol"/>
    <property type="evidence" value="ECO:0007669"/>
    <property type="project" value="TreeGrafter"/>
</dbReference>
<dbReference type="PROSITE" id="PS50076">
    <property type="entry name" value="DNAJ_2"/>
    <property type="match status" value="1"/>
</dbReference>
<organism evidence="3 4">
    <name type="scientific">Chironomus riparius</name>
    <dbReference type="NCBI Taxonomy" id="315576"/>
    <lineage>
        <taxon>Eukaryota</taxon>
        <taxon>Metazoa</taxon>
        <taxon>Ecdysozoa</taxon>
        <taxon>Arthropoda</taxon>
        <taxon>Hexapoda</taxon>
        <taxon>Insecta</taxon>
        <taxon>Pterygota</taxon>
        <taxon>Neoptera</taxon>
        <taxon>Endopterygota</taxon>
        <taxon>Diptera</taxon>
        <taxon>Nematocera</taxon>
        <taxon>Chironomoidea</taxon>
        <taxon>Chironomidae</taxon>
        <taxon>Chironominae</taxon>
        <taxon>Chironomus</taxon>
    </lineage>
</organism>
<dbReference type="OrthoDB" id="550424at2759"/>
<protein>
    <recommendedName>
        <fullName evidence="2">J domain-containing protein</fullName>
    </recommendedName>
</protein>
<dbReference type="PROSITE" id="PS00636">
    <property type="entry name" value="DNAJ_1"/>
    <property type="match status" value="1"/>
</dbReference>
<dbReference type="PRINTS" id="PR00625">
    <property type="entry name" value="JDOMAIN"/>
</dbReference>
<feature type="domain" description="J" evidence="2">
    <location>
        <begin position="6"/>
        <end position="70"/>
    </location>
</feature>
<dbReference type="PANTHER" id="PTHR24078:SF553">
    <property type="entry name" value="DNAJ HOMOLOG SUBFAMILY B MEMBER 5"/>
    <property type="match status" value="1"/>
</dbReference>
<dbReference type="Gene3D" id="1.10.287.110">
    <property type="entry name" value="DnaJ domain"/>
    <property type="match status" value="1"/>
</dbReference>
<gene>
    <name evidence="3" type="ORF">CHIRRI_LOCUS635</name>
</gene>
<keyword evidence="4" id="KW-1185">Reference proteome</keyword>
<dbReference type="CDD" id="cd10747">
    <property type="entry name" value="DnaJ_C"/>
    <property type="match status" value="1"/>
</dbReference>
<evidence type="ECO:0000256" key="1">
    <source>
        <dbReference type="ARBA" id="ARBA00023186"/>
    </source>
</evidence>
<dbReference type="PANTHER" id="PTHR24078">
    <property type="entry name" value="DNAJ HOMOLOG SUBFAMILY C MEMBER"/>
    <property type="match status" value="1"/>
</dbReference>
<dbReference type="InterPro" id="IPR036869">
    <property type="entry name" value="J_dom_sf"/>
</dbReference>
<reference evidence="3" key="2">
    <citation type="submission" date="2022-10" db="EMBL/GenBank/DDBJ databases">
        <authorList>
            <consortium name="ENA_rothamsted_submissions"/>
            <consortium name="culmorum"/>
            <person name="King R."/>
        </authorList>
    </citation>
    <scope>NUCLEOTIDE SEQUENCE</scope>
</reference>
<evidence type="ECO:0000313" key="4">
    <source>
        <dbReference type="Proteomes" id="UP001153620"/>
    </source>
</evidence>
<dbReference type="GO" id="GO:0051087">
    <property type="term" value="F:protein-folding chaperone binding"/>
    <property type="evidence" value="ECO:0007669"/>
    <property type="project" value="TreeGrafter"/>
</dbReference>
<dbReference type="Proteomes" id="UP001153620">
    <property type="component" value="Chromosome 1"/>
</dbReference>
<dbReference type="InterPro" id="IPR002939">
    <property type="entry name" value="DnaJ_C"/>
</dbReference>
<dbReference type="InterPro" id="IPR018253">
    <property type="entry name" value="DnaJ_domain_CS"/>
</dbReference>
<dbReference type="FunFam" id="2.60.260.20:FF:000026">
    <property type="entry name" value="Uncharacterized protein, isoform B"/>
    <property type="match status" value="1"/>
</dbReference>
<dbReference type="GO" id="GO:0051082">
    <property type="term" value="F:unfolded protein binding"/>
    <property type="evidence" value="ECO:0007669"/>
    <property type="project" value="InterPro"/>
</dbReference>
<dbReference type="AlphaFoldDB" id="A0A9N9WLN8"/>
<accession>A0A9N9WLN8</accession>